<keyword evidence="2" id="KW-1185">Reference proteome</keyword>
<gene>
    <name evidence="1" type="ORF">V8J38_10050</name>
</gene>
<dbReference type="EMBL" id="CP146369">
    <property type="protein sequence ID" value="WWT53602.1"/>
    <property type="molecule type" value="Genomic_DNA"/>
</dbReference>
<dbReference type="RefSeq" id="WP_200165253.1">
    <property type="nucleotide sequence ID" value="NZ_CP146369.1"/>
</dbReference>
<dbReference type="Proteomes" id="UP001363460">
    <property type="component" value="Chromosome"/>
</dbReference>
<name>A0ABZ2IC25_9CAUL</name>
<organism evidence="1 2">
    <name type="scientific">Brevundimonas olei</name>
    <dbReference type="NCBI Taxonomy" id="657642"/>
    <lineage>
        <taxon>Bacteria</taxon>
        <taxon>Pseudomonadati</taxon>
        <taxon>Pseudomonadota</taxon>
        <taxon>Alphaproteobacteria</taxon>
        <taxon>Caulobacterales</taxon>
        <taxon>Caulobacteraceae</taxon>
        <taxon>Brevundimonas</taxon>
    </lineage>
</organism>
<proteinExistence type="predicted"/>
<evidence type="ECO:0000313" key="2">
    <source>
        <dbReference type="Proteomes" id="UP001363460"/>
    </source>
</evidence>
<evidence type="ECO:0000313" key="1">
    <source>
        <dbReference type="EMBL" id="WWT53602.1"/>
    </source>
</evidence>
<protein>
    <submittedName>
        <fullName evidence="1">Uncharacterized protein</fullName>
    </submittedName>
</protein>
<accession>A0ABZ2IC25</accession>
<sequence length="62" mass="6670">MPMFLVDYQQGERCFSLQLEAEDWEDAEDKLMALQGGAEVVGRLVMEGDCEGAASIGGGGRC</sequence>
<reference evidence="1 2" key="1">
    <citation type="submission" date="2024-02" db="EMBL/GenBank/DDBJ databases">
        <title>Distribution and functional of Brevundimonas-related endobacteria within Verticillium dahliae.</title>
        <authorList>
            <person name="Zeng H."/>
        </authorList>
    </citation>
    <scope>NUCLEOTIDE SEQUENCE [LARGE SCALE GENOMIC DNA]</scope>
    <source>
        <strain evidence="1 2">TRM 44200</strain>
    </source>
</reference>